<keyword evidence="3" id="KW-1185">Reference proteome</keyword>
<organism evidence="2 3">
    <name type="scientific">Dendrobium chrysotoxum</name>
    <name type="common">Orchid</name>
    <dbReference type="NCBI Taxonomy" id="161865"/>
    <lineage>
        <taxon>Eukaryota</taxon>
        <taxon>Viridiplantae</taxon>
        <taxon>Streptophyta</taxon>
        <taxon>Embryophyta</taxon>
        <taxon>Tracheophyta</taxon>
        <taxon>Spermatophyta</taxon>
        <taxon>Magnoliopsida</taxon>
        <taxon>Liliopsida</taxon>
        <taxon>Asparagales</taxon>
        <taxon>Orchidaceae</taxon>
        <taxon>Epidendroideae</taxon>
        <taxon>Malaxideae</taxon>
        <taxon>Dendrobiinae</taxon>
        <taxon>Dendrobium</taxon>
    </lineage>
</organism>
<evidence type="ECO:0000313" key="2">
    <source>
        <dbReference type="EMBL" id="KAH0461500.1"/>
    </source>
</evidence>
<name>A0AAV7GZP1_DENCH</name>
<keyword evidence="1" id="KW-0472">Membrane</keyword>
<evidence type="ECO:0000256" key="1">
    <source>
        <dbReference type="SAM" id="Phobius"/>
    </source>
</evidence>
<sequence length="89" mass="9739">MGRGSQPWSILQQLESVAASVTRGVSASASAALRWTPEMRISWASTAFRWPEIDFSVIENVIWPVVMAVETVALASVICFYLAFCGCNL</sequence>
<keyword evidence="1" id="KW-0812">Transmembrane</keyword>
<evidence type="ECO:0000313" key="3">
    <source>
        <dbReference type="Proteomes" id="UP000775213"/>
    </source>
</evidence>
<comment type="caution">
    <text evidence="2">The sequence shown here is derived from an EMBL/GenBank/DDBJ whole genome shotgun (WGS) entry which is preliminary data.</text>
</comment>
<dbReference type="Proteomes" id="UP000775213">
    <property type="component" value="Unassembled WGS sequence"/>
</dbReference>
<dbReference type="EMBL" id="JAGFBR010000009">
    <property type="protein sequence ID" value="KAH0461500.1"/>
    <property type="molecule type" value="Genomic_DNA"/>
</dbReference>
<protein>
    <submittedName>
        <fullName evidence="2">Uncharacterized protein</fullName>
    </submittedName>
</protein>
<feature type="transmembrane region" description="Helical" evidence="1">
    <location>
        <begin position="61"/>
        <end position="84"/>
    </location>
</feature>
<proteinExistence type="predicted"/>
<keyword evidence="1" id="KW-1133">Transmembrane helix</keyword>
<dbReference type="PANTHER" id="PTHR33726">
    <property type="entry name" value="TRANSMEMBRANE PROTEIN"/>
    <property type="match status" value="1"/>
</dbReference>
<dbReference type="AlphaFoldDB" id="A0AAV7GZP1"/>
<reference evidence="2 3" key="1">
    <citation type="journal article" date="2021" name="Hortic Res">
        <title>Chromosome-scale assembly of the Dendrobium chrysotoxum genome enhances the understanding of orchid evolution.</title>
        <authorList>
            <person name="Zhang Y."/>
            <person name="Zhang G.Q."/>
            <person name="Zhang D."/>
            <person name="Liu X.D."/>
            <person name="Xu X.Y."/>
            <person name="Sun W.H."/>
            <person name="Yu X."/>
            <person name="Zhu X."/>
            <person name="Wang Z.W."/>
            <person name="Zhao X."/>
            <person name="Zhong W.Y."/>
            <person name="Chen H."/>
            <person name="Yin W.L."/>
            <person name="Huang T."/>
            <person name="Niu S.C."/>
            <person name="Liu Z.J."/>
        </authorList>
    </citation>
    <scope>NUCLEOTIDE SEQUENCE [LARGE SCALE GENOMIC DNA]</scope>
    <source>
        <strain evidence="2">Lindl</strain>
    </source>
</reference>
<gene>
    <name evidence="2" type="ORF">IEQ34_009075</name>
</gene>
<accession>A0AAV7GZP1</accession>
<dbReference type="PANTHER" id="PTHR33726:SF3">
    <property type="entry name" value="TRANSMEMBRANE PROTEIN"/>
    <property type="match status" value="1"/>
</dbReference>